<dbReference type="Pfam" id="PF07409">
    <property type="entry name" value="GP46"/>
    <property type="match status" value="1"/>
</dbReference>
<evidence type="ECO:0000313" key="2">
    <source>
        <dbReference type="EMBL" id="ASN71365.1"/>
    </source>
</evidence>
<dbReference type="EMBL" id="MF417977">
    <property type="protein sequence ID" value="ASN72839.1"/>
    <property type="molecule type" value="Genomic_DNA"/>
</dbReference>
<protein>
    <recommendedName>
        <fullName evidence="7">Phage GP46 family protein</fullName>
    </recommendedName>
</protein>
<evidence type="ECO:0000313" key="4">
    <source>
        <dbReference type="EMBL" id="ASN71867.1"/>
    </source>
</evidence>
<evidence type="ECO:0000313" key="3">
    <source>
        <dbReference type="EMBL" id="ASN71858.1"/>
    </source>
</evidence>
<evidence type="ECO:0000313" key="5">
    <source>
        <dbReference type="EMBL" id="ASN71900.1"/>
    </source>
</evidence>
<dbReference type="EMBL" id="MF417934">
    <property type="protein sequence ID" value="ASN71858.1"/>
    <property type="molecule type" value="Genomic_DNA"/>
</dbReference>
<dbReference type="EMBL" id="MF417923">
    <property type="protein sequence ID" value="ASN71318.1"/>
    <property type="molecule type" value="Genomic_DNA"/>
</dbReference>
<dbReference type="EMBL" id="MF417924">
    <property type="protein sequence ID" value="ASN71365.1"/>
    <property type="molecule type" value="Genomic_DNA"/>
</dbReference>
<accession>A0A2H4JDR8</accession>
<dbReference type="InterPro" id="IPR010877">
    <property type="entry name" value="Phage_Mu_Gp46"/>
</dbReference>
<name>A0A2H4JDR8_9CAUD</name>
<dbReference type="EMBL" id="MF417935">
    <property type="protein sequence ID" value="ASN71867.1"/>
    <property type="molecule type" value="Genomic_DNA"/>
</dbReference>
<reference evidence="6" key="1">
    <citation type="submission" date="2017-06" db="EMBL/GenBank/DDBJ databases">
        <title>Novel phages from South African skin metaviromes.</title>
        <authorList>
            <person name="van Zyl L.J."/>
            <person name="Abrahams Y."/>
            <person name="Stander E.A."/>
            <person name="Kirby B.M."/>
            <person name="Clavaud C."/>
            <person name="Farcet C."/>
            <person name="Breton L."/>
            <person name="Trindade M.I."/>
        </authorList>
    </citation>
    <scope>NUCLEOTIDE SEQUENCE</scope>
</reference>
<evidence type="ECO:0008006" key="7">
    <source>
        <dbReference type="Google" id="ProtNLM"/>
    </source>
</evidence>
<sequence>MREATCLAMDASINPTTGDLTGQRITTLANAVYLRLMTPLGSYWADPELGSRLHELKREKDKARVSTLAIQYAQQALQGLIDDGRATSVEVTAEQPHNGWLRLLIEVYAPAGRQTFEHLVSVI</sequence>
<evidence type="ECO:0000313" key="1">
    <source>
        <dbReference type="EMBL" id="ASN71318.1"/>
    </source>
</evidence>
<organism evidence="6">
    <name type="scientific">uncultured Caudovirales phage</name>
    <dbReference type="NCBI Taxonomy" id="2100421"/>
    <lineage>
        <taxon>Viruses</taxon>
        <taxon>Duplodnaviria</taxon>
        <taxon>Heunggongvirae</taxon>
        <taxon>Uroviricota</taxon>
        <taxon>Caudoviricetes</taxon>
        <taxon>Peduoviridae</taxon>
        <taxon>Maltschvirus</taxon>
        <taxon>Maltschvirus maltsch</taxon>
    </lineage>
</organism>
<evidence type="ECO:0000313" key="6">
    <source>
        <dbReference type="EMBL" id="ASN72839.1"/>
    </source>
</evidence>
<dbReference type="SUPFAM" id="SSF160719">
    <property type="entry name" value="gpW/gp25-like"/>
    <property type="match status" value="1"/>
</dbReference>
<gene>
    <name evidence="6" type="ORF">3F2_10</name>
    <name evidence="1" type="ORF">7S12_5</name>
    <name evidence="3" type="ORF">8AX6_31</name>
    <name evidence="4" type="ORF">8F1_5</name>
    <name evidence="5" type="ORF">8S5_4</name>
    <name evidence="2" type="ORF">9F3_5</name>
</gene>
<proteinExistence type="predicted"/>
<dbReference type="Gene3D" id="3.10.450.40">
    <property type="match status" value="1"/>
</dbReference>
<dbReference type="EMBL" id="MF417936">
    <property type="protein sequence ID" value="ASN71900.1"/>
    <property type="molecule type" value="Genomic_DNA"/>
</dbReference>